<proteinExistence type="predicted"/>
<organism evidence="4 5">
    <name type="scientific">Mucilaginibacter robiniae</name>
    <dbReference type="NCBI Taxonomy" id="2728022"/>
    <lineage>
        <taxon>Bacteria</taxon>
        <taxon>Pseudomonadati</taxon>
        <taxon>Bacteroidota</taxon>
        <taxon>Sphingobacteriia</taxon>
        <taxon>Sphingobacteriales</taxon>
        <taxon>Sphingobacteriaceae</taxon>
        <taxon>Mucilaginibacter</taxon>
    </lineage>
</organism>
<dbReference type="Proteomes" id="UP000503278">
    <property type="component" value="Chromosome"/>
</dbReference>
<dbReference type="KEGG" id="mrob:HH214_20575"/>
<dbReference type="AlphaFoldDB" id="A0A7L5E710"/>
<evidence type="ECO:0000313" key="4">
    <source>
        <dbReference type="EMBL" id="QJD98099.1"/>
    </source>
</evidence>
<dbReference type="Gene3D" id="1.25.40.10">
    <property type="entry name" value="Tetratricopeptide repeat domain"/>
    <property type="match status" value="2"/>
</dbReference>
<dbReference type="SUPFAM" id="SSF48452">
    <property type="entry name" value="TPR-like"/>
    <property type="match status" value="1"/>
</dbReference>
<evidence type="ECO:0000256" key="3">
    <source>
        <dbReference type="SAM" id="SignalP"/>
    </source>
</evidence>
<sequence length="416" mass="46022">MKTKLVMAGVLTLSTATLFAQKNELTNAQSEYSKYEVFKQNKATLAQGQTSINTAKTSIDKAAANEKTATLPQTYALKAAIYSALAYQDTVASSSQPLFAAGDEAYKKAVETDAKGENKQLIASAKQYLGYYQLNAGVRQYQTKNYNDAYKAFDYYRASSPEDTTAIYYTALAANLAKNYDAAVTNYKKLATTNSSKKGEAYNDIVNIYLAKHDTTAALAAAHEGIEKFPNNNDLRSTEIQIGLNQGKQTEIIGQIQEAINKDPQNKNLYYYSGLAYSKVAENAEKSAKATKEPAKKATFVKTKDENFTQAAEMYKKALQIDPNFADASLNLGYVLMSPAIYKLQDANNSRTIKQTEYDALKNKVYAQLDQAKPYLDKAVELNPKSDIALTNLRNYYIIKNDNAHAAEIKKRIDAL</sequence>
<keyword evidence="2" id="KW-0802">TPR repeat</keyword>
<keyword evidence="1" id="KW-0677">Repeat</keyword>
<name>A0A7L5E710_9SPHI</name>
<dbReference type="Pfam" id="PF13432">
    <property type="entry name" value="TPR_16"/>
    <property type="match status" value="1"/>
</dbReference>
<protein>
    <submittedName>
        <fullName evidence="4">Tetratricopeptide repeat protein</fullName>
    </submittedName>
</protein>
<dbReference type="Pfam" id="PF13414">
    <property type="entry name" value="TPR_11"/>
    <property type="match status" value="1"/>
</dbReference>
<dbReference type="InterPro" id="IPR051685">
    <property type="entry name" value="Ycf3/AcsC/BcsC/TPR_MFPF"/>
</dbReference>
<feature type="signal peptide" evidence="3">
    <location>
        <begin position="1"/>
        <end position="20"/>
    </location>
</feature>
<accession>A0A7L5E710</accession>
<dbReference type="InterPro" id="IPR011990">
    <property type="entry name" value="TPR-like_helical_dom_sf"/>
</dbReference>
<keyword evidence="5" id="KW-1185">Reference proteome</keyword>
<dbReference type="EMBL" id="CP051682">
    <property type="protein sequence ID" value="QJD98099.1"/>
    <property type="molecule type" value="Genomic_DNA"/>
</dbReference>
<feature type="chain" id="PRO_5029482752" evidence="3">
    <location>
        <begin position="21"/>
        <end position="416"/>
    </location>
</feature>
<evidence type="ECO:0000313" key="5">
    <source>
        <dbReference type="Proteomes" id="UP000503278"/>
    </source>
</evidence>
<dbReference type="PANTHER" id="PTHR44943">
    <property type="entry name" value="CELLULOSE SYNTHASE OPERON PROTEIN C"/>
    <property type="match status" value="1"/>
</dbReference>
<dbReference type="RefSeq" id="WP_169610841.1">
    <property type="nucleotide sequence ID" value="NZ_CP051682.1"/>
</dbReference>
<evidence type="ECO:0000256" key="2">
    <source>
        <dbReference type="ARBA" id="ARBA00022803"/>
    </source>
</evidence>
<reference evidence="4 5" key="1">
    <citation type="submission" date="2020-04" db="EMBL/GenBank/DDBJ databases">
        <title>Genome sequencing of novel species.</title>
        <authorList>
            <person name="Heo J."/>
            <person name="Kim S.-J."/>
            <person name="Kim J.-S."/>
            <person name="Hong S.-B."/>
            <person name="Kwon S.-W."/>
        </authorList>
    </citation>
    <scope>NUCLEOTIDE SEQUENCE [LARGE SCALE GENOMIC DNA]</scope>
    <source>
        <strain evidence="4 5">F39-2</strain>
    </source>
</reference>
<keyword evidence="3" id="KW-0732">Signal</keyword>
<gene>
    <name evidence="4" type="ORF">HH214_20575</name>
</gene>
<evidence type="ECO:0000256" key="1">
    <source>
        <dbReference type="ARBA" id="ARBA00022737"/>
    </source>
</evidence>
<dbReference type="PANTHER" id="PTHR44943:SF4">
    <property type="entry name" value="TPR REPEAT-CONTAINING PROTEIN MJ0798"/>
    <property type="match status" value="1"/>
</dbReference>